<gene>
    <name evidence="3" type="ORF">MMA15_01965</name>
</gene>
<dbReference type="EMBL" id="JAKWJU010000002">
    <property type="protein sequence ID" value="MCH6159227.1"/>
    <property type="molecule type" value="Genomic_DNA"/>
</dbReference>
<protein>
    <submittedName>
        <fullName evidence="3">Aminoglycoside phosphotransferase family protein</fullName>
    </submittedName>
</protein>
<evidence type="ECO:0000313" key="4">
    <source>
        <dbReference type="Proteomes" id="UP001166784"/>
    </source>
</evidence>
<reference evidence="3" key="1">
    <citation type="submission" date="2022-03" db="EMBL/GenBank/DDBJ databases">
        <authorList>
            <person name="Santos J.D.N."/>
            <person name="Kallscheuer N."/>
            <person name="Jogler C."/>
            <person name="Lage O.M."/>
        </authorList>
    </citation>
    <scope>NUCLEOTIDE SEQUENCE</scope>
    <source>
        <strain evidence="3">M600PL45_2</strain>
    </source>
</reference>
<dbReference type="InterPro" id="IPR002575">
    <property type="entry name" value="Aminoglycoside_PTrfase"/>
</dbReference>
<proteinExistence type="predicted"/>
<organism evidence="3 4">
    <name type="scientific">Streptomyces marispadix</name>
    <dbReference type="NCBI Taxonomy" id="2922868"/>
    <lineage>
        <taxon>Bacteria</taxon>
        <taxon>Bacillati</taxon>
        <taxon>Actinomycetota</taxon>
        <taxon>Actinomycetes</taxon>
        <taxon>Kitasatosporales</taxon>
        <taxon>Streptomycetaceae</taxon>
        <taxon>Streptomyces</taxon>
    </lineage>
</organism>
<evidence type="ECO:0000259" key="2">
    <source>
        <dbReference type="Pfam" id="PF01636"/>
    </source>
</evidence>
<accession>A0ABS9SSH8</accession>
<keyword evidence="4" id="KW-1185">Reference proteome</keyword>
<dbReference type="RefSeq" id="WP_241057202.1">
    <property type="nucleotide sequence ID" value="NZ_JAKWJU010000002.1"/>
</dbReference>
<sequence>MRTTLTLTDRLCALAREASPPAPDSGGHGPEADPVVLADRPDGTVVGLGGVVAKAHPPVAQGDLGERADSGGSHDPGDVADLADVDELTVRLRIAAHPLLAGILLPPLTPGGTAADEPYMRPPHLYGGRPATLWPRGRPVDPDAPESAPWEAAGTLLARLHSVSTEALGAELPRTVPQMRGPQKAARALKRMRAALARRDAPAAPPAALTAAATAAEAAWAKLPAWCRNEHSTDRPSPVSALCHGDFHLGQLVRHPADGGAWQLIDVDDLGLGDPAWDLARPAAWFATGLLPAESWQRFLHAYESAADATTPGARSLSGGPGTWPPSLDAAARALTVQTTALAVAKAHGARRPLDEAETACAEACHRIAGLPAPGQRDETGLSLDPQ</sequence>
<dbReference type="SUPFAM" id="SSF56112">
    <property type="entry name" value="Protein kinase-like (PK-like)"/>
    <property type="match status" value="1"/>
</dbReference>
<dbReference type="Proteomes" id="UP001166784">
    <property type="component" value="Unassembled WGS sequence"/>
</dbReference>
<dbReference type="Gene3D" id="3.90.1200.10">
    <property type="match status" value="1"/>
</dbReference>
<dbReference type="InterPro" id="IPR011009">
    <property type="entry name" value="Kinase-like_dom_sf"/>
</dbReference>
<feature type="region of interest" description="Disordered" evidence="1">
    <location>
        <begin position="56"/>
        <end position="80"/>
    </location>
</feature>
<reference evidence="3" key="2">
    <citation type="journal article" date="2023" name="Int. J. Syst. Evol. Microbiol.">
        <title>Streptomyces marispadix sp. nov., isolated from marine beach sediment of the Northern Coast of Portugal.</title>
        <authorList>
            <person name="dos Santos J.D.N."/>
            <person name="Vitorino I.R."/>
            <person name="Kallscheuer N."/>
            <person name="Srivastava A."/>
            <person name="Krautwurst S."/>
            <person name="Marz M."/>
            <person name="Jogler C."/>
            <person name="Lobo Da Cunha A."/>
            <person name="Catita J."/>
            <person name="Goncalves H."/>
            <person name="Gonzalez I."/>
            <person name="Reyes F."/>
            <person name="Lage O.M."/>
        </authorList>
    </citation>
    <scope>NUCLEOTIDE SEQUENCE</scope>
    <source>
        <strain evidence="3">M600PL45_2</strain>
    </source>
</reference>
<feature type="region of interest" description="Disordered" evidence="1">
    <location>
        <begin position="13"/>
        <end position="41"/>
    </location>
</feature>
<name>A0ABS9SSH8_9ACTN</name>
<feature type="domain" description="Aminoglycoside phosphotransferase" evidence="2">
    <location>
        <begin position="130"/>
        <end position="307"/>
    </location>
</feature>
<dbReference type="Pfam" id="PF01636">
    <property type="entry name" value="APH"/>
    <property type="match status" value="1"/>
</dbReference>
<evidence type="ECO:0000256" key="1">
    <source>
        <dbReference type="SAM" id="MobiDB-lite"/>
    </source>
</evidence>
<evidence type="ECO:0000313" key="3">
    <source>
        <dbReference type="EMBL" id="MCH6159227.1"/>
    </source>
</evidence>
<comment type="caution">
    <text evidence="3">The sequence shown here is derived from an EMBL/GenBank/DDBJ whole genome shotgun (WGS) entry which is preliminary data.</text>
</comment>